<dbReference type="InterPro" id="IPR000210">
    <property type="entry name" value="BTB/POZ_dom"/>
</dbReference>
<keyword evidence="1" id="KW-0732">Signal</keyword>
<gene>
    <name evidence="4" type="ORF">AMORRO_LOCUS4826</name>
</gene>
<dbReference type="SUPFAM" id="SSF54695">
    <property type="entry name" value="POZ domain"/>
    <property type="match status" value="1"/>
</dbReference>
<feature type="signal peptide" evidence="1">
    <location>
        <begin position="1"/>
        <end position="19"/>
    </location>
</feature>
<comment type="caution">
    <text evidence="4">The sequence shown here is derived from an EMBL/GenBank/DDBJ whole genome shotgun (WGS) entry which is preliminary data.</text>
</comment>
<sequence length="475" mass="54472">MSAELLVLLSVDFIQLLEAADDFDVLIRVGEQKKEFKAHSIILRTRSTYFKSALADQLVEKEGSFYVFQKPNISSETFAIILSGTVKLEEVDWSYMTALLLAAEELCLSQLLDYTQNYIVENGISWMRNNLYNIIPTIFENDSFEILQQCCVRIISQDPPKKHRRYFTQWPEKLLLAMLKCDDLQLEEIDVWGVALKWSASQAQILLRNVNQWSGEELSRFSKKLENCIEYIRFYHISGADFYHHVRPFKEAFPNNVYEEILRFQLTRDTLSILSLVPPRGIVLDSNIIGSRHAALISSWIDRQETFDGSCQMVSYHFSLLLRGTRDGFKEQKFHELCDNQGPTLVVAKVKGTGELIGGYNPVGWSSSGLWIETTESFIFSLGDGLDPKLGQAILSRVQNTKCAIDDSPCIGPCFGITDLVMVASFSHRLGQFIYNLPWTCQQKCYELQVTKDTNFAVDDYEVFQLTKKEYFTED</sequence>
<dbReference type="Pfam" id="PF07534">
    <property type="entry name" value="TLD"/>
    <property type="match status" value="1"/>
</dbReference>
<dbReference type="InterPro" id="IPR006571">
    <property type="entry name" value="TLDc_dom"/>
</dbReference>
<dbReference type="PROSITE" id="PS51886">
    <property type="entry name" value="TLDC"/>
    <property type="match status" value="1"/>
</dbReference>
<dbReference type="OrthoDB" id="298084at2759"/>
<dbReference type="CDD" id="cd18186">
    <property type="entry name" value="BTB_POZ_ZBTB_KLHL-like"/>
    <property type="match status" value="1"/>
</dbReference>
<evidence type="ECO:0000259" key="3">
    <source>
        <dbReference type="PROSITE" id="PS51886"/>
    </source>
</evidence>
<proteinExistence type="predicted"/>
<accession>A0A9N9AJ01</accession>
<keyword evidence="5" id="KW-1185">Reference proteome</keyword>
<dbReference type="SMART" id="SM00225">
    <property type="entry name" value="BTB"/>
    <property type="match status" value="1"/>
</dbReference>
<organism evidence="4 5">
    <name type="scientific">Acaulospora morrowiae</name>
    <dbReference type="NCBI Taxonomy" id="94023"/>
    <lineage>
        <taxon>Eukaryota</taxon>
        <taxon>Fungi</taxon>
        <taxon>Fungi incertae sedis</taxon>
        <taxon>Mucoromycota</taxon>
        <taxon>Glomeromycotina</taxon>
        <taxon>Glomeromycetes</taxon>
        <taxon>Diversisporales</taxon>
        <taxon>Acaulosporaceae</taxon>
        <taxon>Acaulospora</taxon>
    </lineage>
</organism>
<evidence type="ECO:0000313" key="5">
    <source>
        <dbReference type="Proteomes" id="UP000789342"/>
    </source>
</evidence>
<dbReference type="Proteomes" id="UP000789342">
    <property type="component" value="Unassembled WGS sequence"/>
</dbReference>
<reference evidence="4" key="1">
    <citation type="submission" date="2021-06" db="EMBL/GenBank/DDBJ databases">
        <authorList>
            <person name="Kallberg Y."/>
            <person name="Tangrot J."/>
            <person name="Rosling A."/>
        </authorList>
    </citation>
    <scope>NUCLEOTIDE SEQUENCE</scope>
    <source>
        <strain evidence="4">CL551</strain>
    </source>
</reference>
<feature type="domain" description="BTB" evidence="2">
    <location>
        <begin position="23"/>
        <end position="83"/>
    </location>
</feature>
<evidence type="ECO:0000259" key="2">
    <source>
        <dbReference type="PROSITE" id="PS50097"/>
    </source>
</evidence>
<protein>
    <submittedName>
        <fullName evidence="4">1343_t:CDS:1</fullName>
    </submittedName>
</protein>
<feature type="domain" description="TLDc" evidence="3">
    <location>
        <begin position="287"/>
        <end position="467"/>
    </location>
</feature>
<evidence type="ECO:0000256" key="1">
    <source>
        <dbReference type="SAM" id="SignalP"/>
    </source>
</evidence>
<feature type="chain" id="PRO_5040176094" evidence="1">
    <location>
        <begin position="20"/>
        <end position="475"/>
    </location>
</feature>
<evidence type="ECO:0000313" key="4">
    <source>
        <dbReference type="EMBL" id="CAG8534399.1"/>
    </source>
</evidence>
<dbReference type="Pfam" id="PF00651">
    <property type="entry name" value="BTB"/>
    <property type="match status" value="1"/>
</dbReference>
<dbReference type="PANTHER" id="PTHR24410:SF23">
    <property type="entry name" value="BTB DOMAIN-CONTAINING PROTEIN-RELATED"/>
    <property type="match status" value="1"/>
</dbReference>
<dbReference type="PANTHER" id="PTHR24410">
    <property type="entry name" value="HL07962P-RELATED"/>
    <property type="match status" value="1"/>
</dbReference>
<dbReference type="Gene3D" id="3.30.710.10">
    <property type="entry name" value="Potassium Channel Kv1.1, Chain A"/>
    <property type="match status" value="1"/>
</dbReference>
<dbReference type="AlphaFoldDB" id="A0A9N9AJ01"/>
<dbReference type="PROSITE" id="PS50097">
    <property type="entry name" value="BTB"/>
    <property type="match status" value="1"/>
</dbReference>
<name>A0A9N9AJ01_9GLOM</name>
<dbReference type="InterPro" id="IPR011333">
    <property type="entry name" value="SKP1/BTB/POZ_sf"/>
</dbReference>
<dbReference type="InterPro" id="IPR051481">
    <property type="entry name" value="BTB-POZ/Galectin-3-binding"/>
</dbReference>
<dbReference type="EMBL" id="CAJVPV010002733">
    <property type="protein sequence ID" value="CAG8534399.1"/>
    <property type="molecule type" value="Genomic_DNA"/>
</dbReference>